<organism evidence="2 3">
    <name type="scientific">Phytomonospora endophytica</name>
    <dbReference type="NCBI Taxonomy" id="714109"/>
    <lineage>
        <taxon>Bacteria</taxon>
        <taxon>Bacillati</taxon>
        <taxon>Actinomycetota</taxon>
        <taxon>Actinomycetes</taxon>
        <taxon>Micromonosporales</taxon>
        <taxon>Micromonosporaceae</taxon>
        <taxon>Phytomonospora</taxon>
    </lineage>
</organism>
<gene>
    <name evidence="2" type="ORF">HNR73_002161</name>
</gene>
<dbReference type="Proteomes" id="UP000548476">
    <property type="component" value="Unassembled WGS sequence"/>
</dbReference>
<evidence type="ECO:0000313" key="2">
    <source>
        <dbReference type="EMBL" id="MBB6034311.1"/>
    </source>
</evidence>
<dbReference type="SMART" id="SM00421">
    <property type="entry name" value="HTH_LUXR"/>
    <property type="match status" value="1"/>
</dbReference>
<dbReference type="RefSeq" id="WP_184787181.1">
    <property type="nucleotide sequence ID" value="NZ_BONT01000045.1"/>
</dbReference>
<keyword evidence="2" id="KW-0238">DNA-binding</keyword>
<dbReference type="EMBL" id="JACHGT010000004">
    <property type="protein sequence ID" value="MBB6034311.1"/>
    <property type="molecule type" value="Genomic_DNA"/>
</dbReference>
<name>A0A841FAM7_9ACTN</name>
<protein>
    <submittedName>
        <fullName evidence="2">DNA-binding NarL/FixJ family response regulator</fullName>
    </submittedName>
</protein>
<evidence type="ECO:0000313" key="3">
    <source>
        <dbReference type="Proteomes" id="UP000548476"/>
    </source>
</evidence>
<dbReference type="AlphaFoldDB" id="A0A841FAM7"/>
<dbReference type="InterPro" id="IPR016032">
    <property type="entry name" value="Sig_transdc_resp-reg_C-effctor"/>
</dbReference>
<sequence length="99" mass="11163">MSEAEHDVNCAHPRTNVRARRPTWRVGHSCDLTIRQQLIIRMLARDWTDRRIAGGLGISDRQVRRDINTLCRLFGATGRIQLVGKAVLFGAVPPTVFVT</sequence>
<dbReference type="InterPro" id="IPR000792">
    <property type="entry name" value="Tscrpt_reg_LuxR_C"/>
</dbReference>
<dbReference type="SUPFAM" id="SSF46894">
    <property type="entry name" value="C-terminal effector domain of the bipartite response regulators"/>
    <property type="match status" value="1"/>
</dbReference>
<feature type="domain" description="HTH luxR-type" evidence="1">
    <location>
        <begin position="29"/>
        <end position="86"/>
    </location>
</feature>
<proteinExistence type="predicted"/>
<accession>A0A841FAM7</accession>
<dbReference type="GO" id="GO:0003677">
    <property type="term" value="F:DNA binding"/>
    <property type="evidence" value="ECO:0007669"/>
    <property type="project" value="UniProtKB-KW"/>
</dbReference>
<dbReference type="InterPro" id="IPR036388">
    <property type="entry name" value="WH-like_DNA-bd_sf"/>
</dbReference>
<dbReference type="GO" id="GO:0006355">
    <property type="term" value="P:regulation of DNA-templated transcription"/>
    <property type="evidence" value="ECO:0007669"/>
    <property type="project" value="InterPro"/>
</dbReference>
<comment type="caution">
    <text evidence="2">The sequence shown here is derived from an EMBL/GenBank/DDBJ whole genome shotgun (WGS) entry which is preliminary data.</text>
</comment>
<keyword evidence="3" id="KW-1185">Reference proteome</keyword>
<dbReference type="Gene3D" id="1.10.10.10">
    <property type="entry name" value="Winged helix-like DNA-binding domain superfamily/Winged helix DNA-binding domain"/>
    <property type="match status" value="1"/>
</dbReference>
<reference evidence="2 3" key="1">
    <citation type="submission" date="2020-08" db="EMBL/GenBank/DDBJ databases">
        <title>Genomic Encyclopedia of Type Strains, Phase IV (KMG-IV): sequencing the most valuable type-strain genomes for metagenomic binning, comparative biology and taxonomic classification.</title>
        <authorList>
            <person name="Goeker M."/>
        </authorList>
    </citation>
    <scope>NUCLEOTIDE SEQUENCE [LARGE SCALE GENOMIC DNA]</scope>
    <source>
        <strain evidence="2 3">YIM 65646</strain>
    </source>
</reference>
<evidence type="ECO:0000259" key="1">
    <source>
        <dbReference type="SMART" id="SM00421"/>
    </source>
</evidence>